<proteinExistence type="predicted"/>
<dbReference type="SMART" id="SM00367">
    <property type="entry name" value="LRR_CC"/>
    <property type="match status" value="4"/>
</dbReference>
<dbReference type="Gene3D" id="3.80.10.10">
    <property type="entry name" value="Ribonuclease Inhibitor"/>
    <property type="match status" value="2"/>
</dbReference>
<feature type="domain" description="F-box/LRR-repeat protein 15-like leucin rich repeat" evidence="1">
    <location>
        <begin position="16"/>
        <end position="180"/>
    </location>
</feature>
<dbReference type="PANTHER" id="PTHR13318:SF95">
    <property type="entry name" value="F-BOX PROTEIN YLR352W"/>
    <property type="match status" value="1"/>
</dbReference>
<sequence length="196" mass="21818">MLKHSKVTDVCISHLVNNCKHIVHLNLSGCKGISDKSLQMITESYLHLESRDITRCVKITDGGLQHVMVKCSGLKSLNLYALSSFTNGNLSDEALFSIAKSKSIRTLNLTWYVRVTDAGVIAIGQGCTLALLLNFLVFRNLFGIVGVTEKCLEALLKLCSNTLTKVDVNECIGIKRRSREELLQLFPYVRCFKVHS</sequence>
<dbReference type="InterPro" id="IPR006553">
    <property type="entry name" value="Leu-rich_rpt_Cys-con_subtyp"/>
</dbReference>
<evidence type="ECO:0000313" key="2">
    <source>
        <dbReference type="EMBL" id="KAF5805261.1"/>
    </source>
</evidence>
<organism evidence="2 3">
    <name type="scientific">Helianthus annuus</name>
    <name type="common">Common sunflower</name>
    <dbReference type="NCBI Taxonomy" id="4232"/>
    <lineage>
        <taxon>Eukaryota</taxon>
        <taxon>Viridiplantae</taxon>
        <taxon>Streptophyta</taxon>
        <taxon>Embryophyta</taxon>
        <taxon>Tracheophyta</taxon>
        <taxon>Spermatophyta</taxon>
        <taxon>Magnoliopsida</taxon>
        <taxon>eudicotyledons</taxon>
        <taxon>Gunneridae</taxon>
        <taxon>Pentapetalae</taxon>
        <taxon>asterids</taxon>
        <taxon>campanulids</taxon>
        <taxon>Asterales</taxon>
        <taxon>Asteraceae</taxon>
        <taxon>Asteroideae</taxon>
        <taxon>Heliantheae alliance</taxon>
        <taxon>Heliantheae</taxon>
        <taxon>Helianthus</taxon>
    </lineage>
</organism>
<gene>
    <name evidence="2" type="ORF">HanXRQr2_Chr05g0207161</name>
</gene>
<evidence type="ECO:0000259" key="1">
    <source>
        <dbReference type="Pfam" id="PF25372"/>
    </source>
</evidence>
<dbReference type="InterPro" id="IPR057207">
    <property type="entry name" value="FBXL15_LRR"/>
</dbReference>
<evidence type="ECO:0000313" key="3">
    <source>
        <dbReference type="Proteomes" id="UP000215914"/>
    </source>
</evidence>
<dbReference type="SUPFAM" id="SSF52047">
    <property type="entry name" value="RNI-like"/>
    <property type="match status" value="1"/>
</dbReference>
<dbReference type="Pfam" id="PF25372">
    <property type="entry name" value="DUF7885"/>
    <property type="match status" value="1"/>
</dbReference>
<dbReference type="InterPro" id="IPR032675">
    <property type="entry name" value="LRR_dom_sf"/>
</dbReference>
<reference evidence="2" key="2">
    <citation type="submission" date="2020-06" db="EMBL/GenBank/DDBJ databases">
        <title>Helianthus annuus Genome sequencing and assembly Release 2.</title>
        <authorList>
            <person name="Gouzy J."/>
            <person name="Langlade N."/>
            <person name="Munos S."/>
        </authorList>
    </citation>
    <scope>NUCLEOTIDE SEQUENCE</scope>
    <source>
        <tissue evidence="2">Leaves</tissue>
    </source>
</reference>
<dbReference type="EMBL" id="MNCJ02000320">
    <property type="protein sequence ID" value="KAF5805261.1"/>
    <property type="molecule type" value="Genomic_DNA"/>
</dbReference>
<dbReference type="AlphaFoldDB" id="A0A9K3IYW0"/>
<reference evidence="2" key="1">
    <citation type="journal article" date="2017" name="Nature">
        <title>The sunflower genome provides insights into oil metabolism, flowering and Asterid evolution.</title>
        <authorList>
            <person name="Badouin H."/>
            <person name="Gouzy J."/>
            <person name="Grassa C.J."/>
            <person name="Murat F."/>
            <person name="Staton S.E."/>
            <person name="Cottret L."/>
            <person name="Lelandais-Briere C."/>
            <person name="Owens G.L."/>
            <person name="Carrere S."/>
            <person name="Mayjonade B."/>
            <person name="Legrand L."/>
            <person name="Gill N."/>
            <person name="Kane N.C."/>
            <person name="Bowers J.E."/>
            <person name="Hubner S."/>
            <person name="Bellec A."/>
            <person name="Berard A."/>
            <person name="Berges H."/>
            <person name="Blanchet N."/>
            <person name="Boniface M.C."/>
            <person name="Brunel D."/>
            <person name="Catrice O."/>
            <person name="Chaidir N."/>
            <person name="Claudel C."/>
            <person name="Donnadieu C."/>
            <person name="Faraut T."/>
            <person name="Fievet G."/>
            <person name="Helmstetter N."/>
            <person name="King M."/>
            <person name="Knapp S.J."/>
            <person name="Lai Z."/>
            <person name="Le Paslier M.C."/>
            <person name="Lippi Y."/>
            <person name="Lorenzon L."/>
            <person name="Mandel J.R."/>
            <person name="Marage G."/>
            <person name="Marchand G."/>
            <person name="Marquand E."/>
            <person name="Bret-Mestries E."/>
            <person name="Morien E."/>
            <person name="Nambeesan S."/>
            <person name="Nguyen T."/>
            <person name="Pegot-Espagnet P."/>
            <person name="Pouilly N."/>
            <person name="Raftis F."/>
            <person name="Sallet E."/>
            <person name="Schiex T."/>
            <person name="Thomas J."/>
            <person name="Vandecasteele C."/>
            <person name="Vares D."/>
            <person name="Vear F."/>
            <person name="Vautrin S."/>
            <person name="Crespi M."/>
            <person name="Mangin B."/>
            <person name="Burke J.M."/>
            <person name="Salse J."/>
            <person name="Munos S."/>
            <person name="Vincourt P."/>
            <person name="Rieseberg L.H."/>
            <person name="Langlade N.B."/>
        </authorList>
    </citation>
    <scope>NUCLEOTIDE SEQUENCE</scope>
    <source>
        <tissue evidence="2">Leaves</tissue>
    </source>
</reference>
<accession>A0A9K3IYW0</accession>
<keyword evidence="3" id="KW-1185">Reference proteome</keyword>
<dbReference type="Gramene" id="mRNA:HanXRQr2_Chr05g0207161">
    <property type="protein sequence ID" value="mRNA:HanXRQr2_Chr05g0207161"/>
    <property type="gene ID" value="HanXRQr2_Chr05g0207161"/>
</dbReference>
<protein>
    <submittedName>
        <fullName evidence="2">Leucine-rich repeat domain superfamily</fullName>
    </submittedName>
</protein>
<dbReference type="PANTHER" id="PTHR13318">
    <property type="entry name" value="PARTNER OF PAIRED, ISOFORM B-RELATED"/>
    <property type="match status" value="1"/>
</dbReference>
<dbReference type="Proteomes" id="UP000215914">
    <property type="component" value="Unassembled WGS sequence"/>
</dbReference>
<name>A0A9K3IYW0_HELAN</name>
<comment type="caution">
    <text evidence="2">The sequence shown here is derived from an EMBL/GenBank/DDBJ whole genome shotgun (WGS) entry which is preliminary data.</text>
</comment>